<dbReference type="PANTHER" id="PTHR43270:SF4">
    <property type="entry name" value="CARNOSINE DIPEPTIDASE 2, ISOFORM A"/>
    <property type="match status" value="1"/>
</dbReference>
<feature type="binding site" evidence="13">
    <location>
        <position position="153"/>
    </location>
    <ligand>
        <name>Mn(2+)</name>
        <dbReference type="ChEBI" id="CHEBI:29035"/>
        <label>2</label>
    </ligand>
</feature>
<dbReference type="FunFam" id="3.30.70.360:FF:000008">
    <property type="entry name" value="Cytosolic non-specific dipeptidase"/>
    <property type="match status" value="1"/>
</dbReference>
<feature type="binding site" description="in other chain" evidence="12">
    <location>
        <position position="473"/>
    </location>
    <ligand>
        <name>substrate</name>
        <note>ligand shared between homodimeric partners</note>
    </ligand>
</feature>
<evidence type="ECO:0000256" key="4">
    <source>
        <dbReference type="ARBA" id="ARBA00022723"/>
    </source>
</evidence>
<keyword evidence="5" id="KW-0378">Hydrolase</keyword>
<dbReference type="Gene3D" id="3.40.630.10">
    <property type="entry name" value="Zn peptidases"/>
    <property type="match status" value="1"/>
</dbReference>
<sequence length="532" mass="59067">MLLELSRKKSSSCRLISVAKTFNIARSSFGYSHHLRPVYYLGRLQFHRKMSTEANFQQLFSKIEELKPRFIERLAKAIEIPAVSSDESLRPQVIRKAQFIAGELQKLGFSDIQMKELGTQPPPVTDPNLPLPPVVLARYGSDPAKKTVLVYGHYDVQPASLEDGWATEPFKLFIDEEKQLMRARGASDDSGPLKGWLNVVEAHRELGLDLPVNLITCFEGMEESGSIGLDALIAEEADKYFKKVDAVCISDNYWLGTKKPVLTYGLRGCNYYQITIKGPAADLHSGIFGGVIAEPMVDLTKVFSSLVDSRGSILIDGVNEMVAPVTEKEKDLYEKIDFTLEEMNAASGSQTCLYESKSDILMHRWRYPSLSIHGLEGAFSAQGAKTVIPAKVVGKFSIRTVPDMDSAKLDKFVIDHCDKVFASLNSPNRCKTELIHDGNYWISDPFNASFTAAAKATKAVYGVEPDFTREGGSIPITLTFEKELKTSVMLLPMGRGDDGAHSINEKLDISNYVQGMKTMAAYLHYYAASKEK</sequence>
<keyword evidence="13" id="KW-0464">Manganese</keyword>
<reference evidence="17" key="1">
    <citation type="submission" date="2015-10" db="EMBL/GenBank/DDBJ databases">
        <authorList>
            <person name="Devillers H."/>
        </authorList>
    </citation>
    <scope>NUCLEOTIDE SEQUENCE [LARGE SCALE GENOMIC DNA]</scope>
</reference>
<dbReference type="InterPro" id="IPR017153">
    <property type="entry name" value="CNDP/DUG1"/>
</dbReference>
<evidence type="ECO:0000256" key="2">
    <source>
        <dbReference type="ARBA" id="ARBA00022553"/>
    </source>
</evidence>
<feature type="domain" description="Peptidase M20 dimerisation" evidence="15">
    <location>
        <begin position="264"/>
        <end position="420"/>
    </location>
</feature>
<dbReference type="Pfam" id="PF01546">
    <property type="entry name" value="Peptidase_M20"/>
    <property type="match status" value="1"/>
</dbReference>
<keyword evidence="6" id="KW-0224">Dipeptidase</keyword>
<dbReference type="GO" id="GO:0046872">
    <property type="term" value="F:metal ion binding"/>
    <property type="evidence" value="ECO:0007669"/>
    <property type="project" value="UniProtKB-KW"/>
</dbReference>
<keyword evidence="4 13" id="KW-0479">Metal-binding</keyword>
<feature type="binding site" evidence="13">
    <location>
        <position position="251"/>
    </location>
    <ligand>
        <name>Mn(2+)</name>
        <dbReference type="ChEBI" id="CHEBI:29035"/>
        <label>2</label>
    </ligand>
</feature>
<accession>A0A0P1KW76</accession>
<feature type="binding site" description="in other chain" evidence="12">
    <location>
        <position position="399"/>
    </location>
    <ligand>
        <name>substrate</name>
        <note>ligand shared between homodimeric partners</note>
    </ligand>
</feature>
<dbReference type="InterPro" id="IPR011650">
    <property type="entry name" value="Peptidase_M20_dimer"/>
</dbReference>
<feature type="site" description="Important for catalytic activity" evidence="14">
    <location>
        <position position="284"/>
    </location>
</feature>
<dbReference type="SUPFAM" id="SSF53187">
    <property type="entry name" value="Zn-dependent exopeptidases"/>
    <property type="match status" value="1"/>
</dbReference>
<keyword evidence="2" id="KW-0597">Phosphoprotein</keyword>
<evidence type="ECO:0000256" key="5">
    <source>
        <dbReference type="ARBA" id="ARBA00022801"/>
    </source>
</evidence>
<organism evidence="16 17">
    <name type="scientific">Lachancea quebecensis</name>
    <dbReference type="NCBI Taxonomy" id="1654605"/>
    <lineage>
        <taxon>Eukaryota</taxon>
        <taxon>Fungi</taxon>
        <taxon>Dikarya</taxon>
        <taxon>Ascomycota</taxon>
        <taxon>Saccharomycotina</taxon>
        <taxon>Saccharomycetes</taxon>
        <taxon>Saccharomycetales</taxon>
        <taxon>Saccharomycetaceae</taxon>
        <taxon>Lachancea</taxon>
    </lineage>
</organism>
<feature type="binding site" evidence="12">
    <location>
        <position position="386"/>
    </location>
    <ligand>
        <name>substrate</name>
        <note>ligand shared between homodimeric partners</note>
    </ligand>
</feature>
<evidence type="ECO:0000313" key="17">
    <source>
        <dbReference type="Proteomes" id="UP000236544"/>
    </source>
</evidence>
<feature type="binding site" description="in other chain" evidence="12">
    <location>
        <position position="251"/>
    </location>
    <ligand>
        <name>substrate</name>
        <note>ligand shared between homodimeric partners</note>
    </ligand>
</feature>
<evidence type="ECO:0000259" key="15">
    <source>
        <dbReference type="Pfam" id="PF07687"/>
    </source>
</evidence>
<evidence type="ECO:0000256" key="14">
    <source>
        <dbReference type="PIRSR" id="PIRSR037242-4"/>
    </source>
</evidence>
<evidence type="ECO:0000313" key="16">
    <source>
        <dbReference type="EMBL" id="CUS24214.1"/>
    </source>
</evidence>
<gene>
    <name evidence="16" type="ORF">LAQU0_S14e02762g</name>
</gene>
<protein>
    <recommendedName>
        <fullName evidence="8">Cys-Gly metallodipeptidase DUG1</fullName>
    </recommendedName>
    <alternativeName>
        <fullName evidence="10">Deficient in utilization of glutathione protein 1</fullName>
    </alternativeName>
    <alternativeName>
        <fullName evidence="9">GSH degradosomal complex subunit DUG1</fullName>
    </alternativeName>
</protein>
<feature type="binding site" description="in other chain" evidence="12">
    <location>
        <position position="501"/>
    </location>
    <ligand>
        <name>substrate</name>
        <note>ligand shared between homodimeric partners</note>
    </ligand>
</feature>
<name>A0A0P1KW76_9SACH</name>
<feature type="binding site" evidence="13">
    <location>
        <position position="188"/>
    </location>
    <ligand>
        <name>Mn(2+)</name>
        <dbReference type="ChEBI" id="CHEBI:29035"/>
        <label>1</label>
    </ligand>
</feature>
<evidence type="ECO:0000256" key="13">
    <source>
        <dbReference type="PIRSR" id="PIRSR037242-3"/>
    </source>
</evidence>
<dbReference type="EMBL" id="LN890536">
    <property type="protein sequence ID" value="CUS24214.1"/>
    <property type="molecule type" value="Genomic_DNA"/>
</dbReference>
<dbReference type="PIRSF" id="PIRSF037242">
    <property type="entry name" value="CNDP_dipeptidase"/>
    <property type="match status" value="1"/>
</dbReference>
<feature type="active site" description="Proton acceptor" evidence="11">
    <location>
        <position position="222"/>
    </location>
</feature>
<evidence type="ECO:0000256" key="11">
    <source>
        <dbReference type="PIRSR" id="PIRSR037242-1"/>
    </source>
</evidence>
<dbReference type="Gene3D" id="3.30.70.360">
    <property type="match status" value="1"/>
</dbReference>
<proteinExistence type="inferred from homology"/>
<dbReference type="Proteomes" id="UP000236544">
    <property type="component" value="Unassembled WGS sequence"/>
</dbReference>
<comment type="similarity">
    <text evidence="1">Belongs to the peptidase M20A family.</text>
</comment>
<dbReference type="OrthoDB" id="7832001at2759"/>
<evidence type="ECO:0000256" key="10">
    <source>
        <dbReference type="ARBA" id="ARBA00080668"/>
    </source>
</evidence>
<evidence type="ECO:0000256" key="6">
    <source>
        <dbReference type="ARBA" id="ARBA00022997"/>
    </source>
</evidence>
<evidence type="ECO:0000256" key="12">
    <source>
        <dbReference type="PIRSR" id="PIRSR037242-2"/>
    </source>
</evidence>
<feature type="binding site" evidence="13">
    <location>
        <position position="223"/>
    </location>
    <ligand>
        <name>Mn(2+)</name>
        <dbReference type="ChEBI" id="CHEBI:29035"/>
        <label>1</label>
    </ligand>
</feature>
<evidence type="ECO:0000256" key="3">
    <source>
        <dbReference type="ARBA" id="ARBA00022670"/>
    </source>
</evidence>
<dbReference type="GO" id="GO:0006508">
    <property type="term" value="P:proteolysis"/>
    <property type="evidence" value="ECO:0007669"/>
    <property type="project" value="UniProtKB-KW"/>
</dbReference>
<evidence type="ECO:0000256" key="1">
    <source>
        <dbReference type="ARBA" id="ARBA00006247"/>
    </source>
</evidence>
<evidence type="ECO:0000256" key="9">
    <source>
        <dbReference type="ARBA" id="ARBA00078435"/>
    </source>
</evidence>
<evidence type="ECO:0000256" key="7">
    <source>
        <dbReference type="ARBA" id="ARBA00023049"/>
    </source>
</evidence>
<dbReference type="InterPro" id="IPR051458">
    <property type="entry name" value="Cyt/Met_Dipeptidase"/>
</dbReference>
<dbReference type="AlphaFoldDB" id="A0A0P1KW76"/>
<keyword evidence="17" id="KW-1185">Reference proteome</keyword>
<feature type="binding site" evidence="13">
    <location>
        <position position="501"/>
    </location>
    <ligand>
        <name>Mn(2+)</name>
        <dbReference type="ChEBI" id="CHEBI:29035"/>
        <label>1</label>
    </ligand>
</feature>
<keyword evidence="7" id="KW-0482">Metalloprotease</keyword>
<keyword evidence="3" id="KW-0645">Protease</keyword>
<dbReference type="InterPro" id="IPR002933">
    <property type="entry name" value="Peptidase_M20"/>
</dbReference>
<dbReference type="Pfam" id="PF07687">
    <property type="entry name" value="M20_dimer"/>
    <property type="match status" value="1"/>
</dbReference>
<evidence type="ECO:0000256" key="8">
    <source>
        <dbReference type="ARBA" id="ARBA00067660"/>
    </source>
</evidence>
<feature type="binding site" evidence="12">
    <location>
        <position position="284"/>
    </location>
    <ligand>
        <name>substrate</name>
        <note>ligand shared between homodimeric partners</note>
    </ligand>
</feature>
<dbReference type="PANTHER" id="PTHR43270">
    <property type="entry name" value="BETA-ALA-HIS DIPEPTIDASE"/>
    <property type="match status" value="1"/>
</dbReference>
<feature type="active site" evidence="11">
    <location>
        <position position="155"/>
    </location>
</feature>
<dbReference type="GO" id="GO:0070573">
    <property type="term" value="F:metallodipeptidase activity"/>
    <property type="evidence" value="ECO:0007669"/>
    <property type="project" value="InterPro"/>
</dbReference>
<dbReference type="CDD" id="cd05676">
    <property type="entry name" value="M20_dipept_like_CNDP"/>
    <property type="match status" value="1"/>
</dbReference>
<comment type="cofactor">
    <cofactor evidence="13">
        <name>Mn(2+)</name>
        <dbReference type="ChEBI" id="CHEBI:29035"/>
    </cofactor>
    <text evidence="13">Binds 2 manganese ions per subunit.</text>
</comment>
<feature type="binding site" evidence="13">
    <location>
        <position position="188"/>
    </location>
    <ligand>
        <name>Mn(2+)</name>
        <dbReference type="ChEBI" id="CHEBI:29035"/>
        <label>2</label>
    </ligand>
</feature>